<reference evidence="1 2" key="1">
    <citation type="submission" date="2013-12" db="EMBL/GenBank/DDBJ databases">
        <authorList>
            <person name="Cubeta M."/>
            <person name="Pakala S."/>
            <person name="Fedorova N."/>
            <person name="Thomas E."/>
            <person name="Dean R."/>
            <person name="Jabaji S."/>
            <person name="Neate S."/>
            <person name="Toda T."/>
            <person name="Tavantzis S."/>
            <person name="Vilgalys R."/>
            <person name="Bharathan N."/>
            <person name="Pakala S."/>
            <person name="Losada L.S."/>
            <person name="Zafar N."/>
            <person name="Nierman W."/>
        </authorList>
    </citation>
    <scope>NUCLEOTIDE SEQUENCE [LARGE SCALE GENOMIC DNA]</scope>
    <source>
        <strain evidence="1 2">123E</strain>
    </source>
</reference>
<accession>A0A074RMB1</accession>
<evidence type="ECO:0000313" key="2">
    <source>
        <dbReference type="Proteomes" id="UP000027456"/>
    </source>
</evidence>
<dbReference type="EMBL" id="AZST01000603">
    <property type="protein sequence ID" value="KEP47984.1"/>
    <property type="molecule type" value="Genomic_DNA"/>
</dbReference>
<protein>
    <submittedName>
        <fullName evidence="1">Putative F-box-like domain protein</fullName>
    </submittedName>
</protein>
<evidence type="ECO:0000313" key="1">
    <source>
        <dbReference type="EMBL" id="KEP47984.1"/>
    </source>
</evidence>
<proteinExistence type="predicted"/>
<sequence length="604" mass="67731">MQTRVEDTPQEVLVRMLHNCDYVTITWFSLTCKKAYQAVSSSVSLQLHIELEINGLEIADGSSKGNPNYSLILKELRDYQDNWLDLKLSPLVSQRIGTTNADMPNWDLRSGTYYGEFCASELDHDQDYLVDRTQLATLGSSSLPPSTNYGKKFSFCIVDPKQDLAVLVEDEQVDSGLARLHLHSVTTGQPHPLAEHPILTIGIDGAFLHEHNLLGEPMSTDPKVMGRYLAVKFNWPESDYDVTEVLLWDWRTGVLLARVYCEHHSARYTYVDKEHLLVYSALAENNARSAHLALLIYRIPNLTSGYAAPPNAKFCPTLYPKYNPILIFEFPDLHHQWEITSMDFMLSADPLPGDVVYAKSATLLCSHVTTLGLGFQIQNSPRQQSHIYRSSQGSPIVSELHIFVNTHPLFAYFLGFQSGDPITRTIPWSEWGASATRWFVQDDSIEDSTVQLYGSQYIRSTTLEPGEAQLVSILGFNPPVIKHHAYKPATTPRAKREAANKTEKMAVLEGKGMTTARLFQARVASTKLPVPTAGQALNQEVLTGMIGSDMKTVIRDGFKDPVTSCLPYRVATMVQEMQFHGHWRIHGEYLVGMVSIVSQSKYCG</sequence>
<dbReference type="HOGENOM" id="CLU_007279_2_0_1"/>
<dbReference type="Proteomes" id="UP000027456">
    <property type="component" value="Unassembled WGS sequence"/>
</dbReference>
<organism evidence="1 2">
    <name type="scientific">Rhizoctonia solani 123E</name>
    <dbReference type="NCBI Taxonomy" id="1423351"/>
    <lineage>
        <taxon>Eukaryota</taxon>
        <taxon>Fungi</taxon>
        <taxon>Dikarya</taxon>
        <taxon>Basidiomycota</taxon>
        <taxon>Agaricomycotina</taxon>
        <taxon>Agaricomycetes</taxon>
        <taxon>Cantharellales</taxon>
        <taxon>Ceratobasidiaceae</taxon>
        <taxon>Rhizoctonia</taxon>
    </lineage>
</organism>
<comment type="caution">
    <text evidence="1">The sequence shown here is derived from an EMBL/GenBank/DDBJ whole genome shotgun (WGS) entry which is preliminary data.</text>
</comment>
<keyword evidence="2" id="KW-1185">Reference proteome</keyword>
<name>A0A074RMB1_9AGAM</name>
<gene>
    <name evidence="1" type="ORF">V565_137370</name>
</gene>
<dbReference type="OrthoDB" id="3174109at2759"/>
<dbReference type="AlphaFoldDB" id="A0A074RMB1"/>